<evidence type="ECO:0000259" key="4">
    <source>
        <dbReference type="PROSITE" id="PS50887"/>
    </source>
</evidence>
<keyword evidence="1" id="KW-0472">Membrane</keyword>
<dbReference type="InterPro" id="IPR001633">
    <property type="entry name" value="EAL_dom"/>
</dbReference>
<dbReference type="Pfam" id="PF00990">
    <property type="entry name" value="GGDEF"/>
    <property type="match status" value="1"/>
</dbReference>
<dbReference type="Pfam" id="PF07695">
    <property type="entry name" value="7TMR-DISM_7TM"/>
    <property type="match status" value="1"/>
</dbReference>
<feature type="domain" description="EAL" evidence="3">
    <location>
        <begin position="562"/>
        <end position="815"/>
    </location>
</feature>
<evidence type="ECO:0000313" key="6">
    <source>
        <dbReference type="Proteomes" id="UP000615755"/>
    </source>
</evidence>
<dbReference type="Gene3D" id="2.60.40.2380">
    <property type="match status" value="1"/>
</dbReference>
<dbReference type="RefSeq" id="WP_225738306.1">
    <property type="nucleotide sequence ID" value="NZ_AQGV01000012.1"/>
</dbReference>
<feature type="signal peptide" evidence="2">
    <location>
        <begin position="1"/>
        <end position="26"/>
    </location>
</feature>
<feature type="transmembrane region" description="Helical" evidence="1">
    <location>
        <begin position="317"/>
        <end position="336"/>
    </location>
</feature>
<keyword evidence="1" id="KW-0812">Transmembrane</keyword>
<dbReference type="EMBL" id="AQGV01000012">
    <property type="protein sequence ID" value="MBE0367715.1"/>
    <property type="molecule type" value="Genomic_DNA"/>
</dbReference>
<evidence type="ECO:0000313" key="5">
    <source>
        <dbReference type="EMBL" id="MBE0367715.1"/>
    </source>
</evidence>
<name>A0ABR9EBU0_9GAMM</name>
<dbReference type="InterPro" id="IPR050706">
    <property type="entry name" value="Cyclic-di-GMP_PDE-like"/>
</dbReference>
<evidence type="ECO:0000256" key="1">
    <source>
        <dbReference type="SAM" id="Phobius"/>
    </source>
</evidence>
<dbReference type="InterPro" id="IPR035919">
    <property type="entry name" value="EAL_sf"/>
</dbReference>
<evidence type="ECO:0008006" key="7">
    <source>
        <dbReference type="Google" id="ProtNLM"/>
    </source>
</evidence>
<accession>A0ABR9EBU0</accession>
<dbReference type="InterPro" id="IPR029787">
    <property type="entry name" value="Nucleotide_cyclase"/>
</dbReference>
<feature type="transmembrane region" description="Helical" evidence="1">
    <location>
        <begin position="168"/>
        <end position="191"/>
    </location>
</feature>
<dbReference type="SMART" id="SM00267">
    <property type="entry name" value="GGDEF"/>
    <property type="match status" value="1"/>
</dbReference>
<protein>
    <recommendedName>
        <fullName evidence="7">EAL domain-containing protein</fullName>
    </recommendedName>
</protein>
<feature type="transmembrane region" description="Helical" evidence="1">
    <location>
        <begin position="264"/>
        <end position="283"/>
    </location>
</feature>
<feature type="chain" id="PRO_5045522050" description="EAL domain-containing protein" evidence="2">
    <location>
        <begin position="27"/>
        <end position="826"/>
    </location>
</feature>
<keyword evidence="2" id="KW-0732">Signal</keyword>
<dbReference type="PANTHER" id="PTHR33121:SF70">
    <property type="entry name" value="SIGNALING PROTEIN YKOW"/>
    <property type="match status" value="1"/>
</dbReference>
<dbReference type="Gene3D" id="3.30.70.270">
    <property type="match status" value="1"/>
</dbReference>
<gene>
    <name evidence="5" type="ORF">PAUR_a1137</name>
</gene>
<dbReference type="InterPro" id="IPR000160">
    <property type="entry name" value="GGDEF_dom"/>
</dbReference>
<keyword evidence="6" id="KW-1185">Reference proteome</keyword>
<reference evidence="5 6" key="1">
    <citation type="submission" date="2015-03" db="EMBL/GenBank/DDBJ databases">
        <title>Genome sequence of Pseudoalteromonas aurantia.</title>
        <authorList>
            <person name="Xie B.-B."/>
            <person name="Rong J.-C."/>
            <person name="Qin Q.-L."/>
            <person name="Zhang Y.-Z."/>
        </authorList>
    </citation>
    <scope>NUCLEOTIDE SEQUENCE [LARGE SCALE GENOMIC DNA]</scope>
    <source>
        <strain evidence="5 6">208</strain>
    </source>
</reference>
<keyword evidence="1" id="KW-1133">Transmembrane helix</keyword>
<feature type="transmembrane region" description="Helical" evidence="1">
    <location>
        <begin position="203"/>
        <end position="223"/>
    </location>
</feature>
<proteinExistence type="predicted"/>
<feature type="transmembrane region" description="Helical" evidence="1">
    <location>
        <begin position="229"/>
        <end position="252"/>
    </location>
</feature>
<dbReference type="CDD" id="cd01948">
    <property type="entry name" value="EAL"/>
    <property type="match status" value="1"/>
</dbReference>
<feature type="domain" description="GGDEF" evidence="4">
    <location>
        <begin position="408"/>
        <end position="553"/>
    </location>
</feature>
<organism evidence="5 6">
    <name type="scientific">Pseudoalteromonas aurantia 208</name>
    <dbReference type="NCBI Taxonomy" id="1314867"/>
    <lineage>
        <taxon>Bacteria</taxon>
        <taxon>Pseudomonadati</taxon>
        <taxon>Pseudomonadota</taxon>
        <taxon>Gammaproteobacteria</taxon>
        <taxon>Alteromonadales</taxon>
        <taxon>Pseudoalteromonadaceae</taxon>
        <taxon>Pseudoalteromonas</taxon>
    </lineage>
</organism>
<dbReference type="PROSITE" id="PS50883">
    <property type="entry name" value="EAL"/>
    <property type="match status" value="1"/>
</dbReference>
<dbReference type="SUPFAM" id="SSF55073">
    <property type="entry name" value="Nucleotide cyclase"/>
    <property type="match status" value="1"/>
</dbReference>
<sequence>MWVCKKALHAIALILITHLFSNYLQAAQVFNDTSNEVTINEIIYGEGLFSAVNINQAIAEKAISTWLKVDIPAEDSNVIREEILTIYKPVETLLDLYVVEGARVVQAVNLPIDNAVLPRLQSIYPHIKYTTSNTPQQIYIRIRAPFNTKIEHQRLSVRDFSEQAQARLFWYGLELGLLYFVALFIVLIAIFSARKYLSYLGGYLLLLALQCSANNGSIYYYLPQSIARWVTHHCSALVVLGLAACLLFHYSFFKIDKHVKQLKLPTLILTGLLVFMAVLSIGMGSSIAVQVQALSVLTTLGLGVGMCSYLKKEHAREIWVVILAWLPMFILAFTWVSMQMGIFINSALVSASKLAVIFHVTLLGFLIYLRDKRQRDAFVFYTIHDKDTGLPNRLALSRELSKLAAGHKHHTLLLFKPLVLNSIRLNYGMDYADRHLKNLFEQLNLQLDTYGNSTISTKRNDKHTDIYRLDESVFAVILVGKLSLSQVEQYVCLLSSVFEEGIELKGHQLVDKIEIGVAHSPVHAKSAEKLVQRARLALATKCASSERWQLFDVANSVVSERRLKVTSALKTALDKGEFALYMQPQINLTTGKVHGCEGLLRWSHPDLGQVPPDEFIPIAESSGMIYSVTEWVIEQGLRYQKQIVEQFPSHVLSLNISGKDLSKRELTVQLITLINELNLNPRQIILEITESVTIGKEANLKEVVDDYRRIGIKVAIDDFGTGYSSLAYLSQLGFDELKIDKQFVMNIETSRSNQTICKATCDMAHSLGSKVVAEGIESLASYTRLQGYGCDFGQGYFISKPLAMSDYLVWLTKANRVTDVKQHLAR</sequence>
<dbReference type="Pfam" id="PF00563">
    <property type="entry name" value="EAL"/>
    <property type="match status" value="1"/>
</dbReference>
<dbReference type="Gene3D" id="3.20.20.450">
    <property type="entry name" value="EAL domain"/>
    <property type="match status" value="1"/>
</dbReference>
<dbReference type="SUPFAM" id="SSF141868">
    <property type="entry name" value="EAL domain-like"/>
    <property type="match status" value="1"/>
</dbReference>
<dbReference type="SMART" id="SM00052">
    <property type="entry name" value="EAL"/>
    <property type="match status" value="1"/>
</dbReference>
<evidence type="ECO:0000259" key="3">
    <source>
        <dbReference type="PROSITE" id="PS50883"/>
    </source>
</evidence>
<evidence type="ECO:0000256" key="2">
    <source>
        <dbReference type="SAM" id="SignalP"/>
    </source>
</evidence>
<feature type="transmembrane region" description="Helical" evidence="1">
    <location>
        <begin position="342"/>
        <end position="369"/>
    </location>
</feature>
<comment type="caution">
    <text evidence="5">The sequence shown here is derived from an EMBL/GenBank/DDBJ whole genome shotgun (WGS) entry which is preliminary data.</text>
</comment>
<dbReference type="InterPro" id="IPR011623">
    <property type="entry name" value="7TMR_DISM_rcpt_extracell_dom1"/>
</dbReference>
<dbReference type="PANTHER" id="PTHR33121">
    <property type="entry name" value="CYCLIC DI-GMP PHOSPHODIESTERASE PDEF"/>
    <property type="match status" value="1"/>
</dbReference>
<dbReference type="Proteomes" id="UP000615755">
    <property type="component" value="Unassembled WGS sequence"/>
</dbReference>
<dbReference type="PROSITE" id="PS50887">
    <property type="entry name" value="GGDEF"/>
    <property type="match status" value="1"/>
</dbReference>
<dbReference type="InterPro" id="IPR043128">
    <property type="entry name" value="Rev_trsase/Diguanyl_cyclase"/>
</dbReference>